<dbReference type="EMBL" id="CP019288">
    <property type="protein sequence ID" value="QHI35830.1"/>
    <property type="molecule type" value="Genomic_DNA"/>
</dbReference>
<accession>A0A7L4ZH24</accession>
<dbReference type="Proteomes" id="UP000464657">
    <property type="component" value="Chromosome"/>
</dbReference>
<gene>
    <name evidence="1" type="ORF">IMCC3317_11780</name>
</gene>
<sequence>MKKKHLKGLALNKKSVSDLSPQNVVGGKFTGGCTDGCTPYQTVWNCTRGGDCSADCNNGNSNICPVK</sequence>
<evidence type="ECO:0000313" key="1">
    <source>
        <dbReference type="EMBL" id="QHI35830.1"/>
    </source>
</evidence>
<keyword evidence="2" id="KW-1185">Reference proteome</keyword>
<dbReference type="RefSeq" id="WP_160128551.1">
    <property type="nucleotide sequence ID" value="NZ_CP019288.1"/>
</dbReference>
<dbReference type="AlphaFoldDB" id="A0A7L4ZH24"/>
<dbReference type="KEGG" id="kan:IMCC3317_11780"/>
<proteinExistence type="predicted"/>
<reference evidence="1 2" key="1">
    <citation type="journal article" date="2013" name="Int. J. Syst. Evol. Microbiol.">
        <title>Kordia antarctica sp. nov., isolated from Antarctic seawater.</title>
        <authorList>
            <person name="Baek K."/>
            <person name="Choi A."/>
            <person name="Kang I."/>
            <person name="Lee K."/>
            <person name="Cho J.C."/>
        </authorList>
    </citation>
    <scope>NUCLEOTIDE SEQUENCE [LARGE SCALE GENOMIC DNA]</scope>
    <source>
        <strain evidence="1 2">IMCC3317</strain>
    </source>
</reference>
<dbReference type="OrthoDB" id="1266681at2"/>
<name>A0A7L4ZH24_9FLAO</name>
<protein>
    <submittedName>
        <fullName evidence="1">Uncharacterized protein</fullName>
    </submittedName>
</protein>
<organism evidence="1 2">
    <name type="scientific">Kordia antarctica</name>
    <dbReference type="NCBI Taxonomy" id="1218801"/>
    <lineage>
        <taxon>Bacteria</taxon>
        <taxon>Pseudomonadati</taxon>
        <taxon>Bacteroidota</taxon>
        <taxon>Flavobacteriia</taxon>
        <taxon>Flavobacteriales</taxon>
        <taxon>Flavobacteriaceae</taxon>
        <taxon>Kordia</taxon>
    </lineage>
</organism>
<evidence type="ECO:0000313" key="2">
    <source>
        <dbReference type="Proteomes" id="UP000464657"/>
    </source>
</evidence>